<comment type="caution">
    <text evidence="4">The sequence shown here is derived from an EMBL/GenBank/DDBJ whole genome shotgun (WGS) entry which is preliminary data.</text>
</comment>
<dbReference type="Proteomes" id="UP000006327">
    <property type="component" value="Unassembled WGS sequence"/>
</dbReference>
<dbReference type="EMBL" id="BAEO01000065">
    <property type="protein sequence ID" value="GAC21689.1"/>
    <property type="molecule type" value="Genomic_DNA"/>
</dbReference>
<organism evidence="4 5">
    <name type="scientific">Paraglaciecola arctica BSs20135</name>
    <dbReference type="NCBI Taxonomy" id="493475"/>
    <lineage>
        <taxon>Bacteria</taxon>
        <taxon>Pseudomonadati</taxon>
        <taxon>Pseudomonadota</taxon>
        <taxon>Gammaproteobacteria</taxon>
        <taxon>Alteromonadales</taxon>
        <taxon>Alteromonadaceae</taxon>
        <taxon>Paraglaciecola</taxon>
    </lineage>
</organism>
<dbReference type="InterPro" id="IPR016169">
    <property type="entry name" value="FAD-bd_PCMH_sub2"/>
</dbReference>
<proteinExistence type="predicted"/>
<dbReference type="InterPro" id="IPR007173">
    <property type="entry name" value="ALO_C"/>
</dbReference>
<dbReference type="InterPro" id="IPR016166">
    <property type="entry name" value="FAD-bd_PCMH"/>
</dbReference>
<dbReference type="InterPro" id="IPR006094">
    <property type="entry name" value="Oxid_FAD_bind_N"/>
</dbReference>
<sequence length="486" mass="54006">MKFNSVKINRRTVIKSIGASLGVAATASLYGCSDSSSVKPAVVTAEKKPLGIIGKDGRRVLPWSNWSGNLKAQPSIRAVPKNEQQLVDLIKNSKQTIRCVGAGHSWTPLVPTEDTLISLARFRGVKKVDSSTMEAEIGAGTLLSQIGEPLWQQGVSLRNMPDIDTQALAGAIATSTHGTGIGYGSLSSDVSKMTIVDAKGEVHNCSATQNSELYNAARNNLGCLGVVTSATLKVEKAYKLEEKSWVMPLEEALENAPELVTKNRNLEFFAFPYADYAVGLSLNEVPITTPDVEEVQQLEGENPLMTLRSLGDYTESFSWLRSFMLNRAISGIEPATRVNKSYRIFGNIRDIRFTEMEYSIPAESGPKCLKEILDTIKKHNIDVIFPIEYRYVKGDDVWLSPFYKRDTCSISCHNFHDRDYKKYFAAVEPIFLKYDGRPHWGKVHTLTAAEFSTKYSMLNEFLKVRKEYDPEGLFLNAHIKQILGVS</sequence>
<dbReference type="SUPFAM" id="SSF56176">
    <property type="entry name" value="FAD-binding/transporter-associated domain-like"/>
    <property type="match status" value="1"/>
</dbReference>
<accession>K6XM00</accession>
<dbReference type="GO" id="GO:0003885">
    <property type="term" value="F:D-arabinono-1,4-lactone oxidase activity"/>
    <property type="evidence" value="ECO:0007669"/>
    <property type="project" value="InterPro"/>
</dbReference>
<keyword evidence="1" id="KW-0285">Flavoprotein</keyword>
<dbReference type="AlphaFoldDB" id="K6XM00"/>
<dbReference type="InterPro" id="IPR036318">
    <property type="entry name" value="FAD-bd_PCMH-like_sf"/>
</dbReference>
<dbReference type="PROSITE" id="PS51387">
    <property type="entry name" value="FAD_PCMH"/>
    <property type="match status" value="1"/>
</dbReference>
<dbReference type="RefSeq" id="WP_007624942.1">
    <property type="nucleotide sequence ID" value="NZ_BAEO01000065.1"/>
</dbReference>
<dbReference type="Gene3D" id="3.30.70.2520">
    <property type="match status" value="1"/>
</dbReference>
<dbReference type="NCBIfam" id="TIGR01679">
    <property type="entry name" value="bact_FAD_ox"/>
    <property type="match status" value="1"/>
</dbReference>
<feature type="domain" description="FAD-binding PCMH-type" evidence="3">
    <location>
        <begin position="70"/>
        <end position="237"/>
    </location>
</feature>
<dbReference type="InterPro" id="IPR010031">
    <property type="entry name" value="FAD_lactone_oxidase-like"/>
</dbReference>
<evidence type="ECO:0000313" key="5">
    <source>
        <dbReference type="Proteomes" id="UP000006327"/>
    </source>
</evidence>
<name>K6XM00_9ALTE</name>
<reference evidence="4 5" key="1">
    <citation type="journal article" date="2017" name="Antonie Van Leeuwenhoek">
        <title>Rhizobium rhizosphaerae sp. nov., a novel species isolated from rice rhizosphere.</title>
        <authorList>
            <person name="Zhao J.J."/>
            <person name="Zhang J."/>
            <person name="Zhang R.J."/>
            <person name="Zhang C.W."/>
            <person name="Yin H.Q."/>
            <person name="Zhang X.X."/>
        </authorList>
    </citation>
    <scope>NUCLEOTIDE SEQUENCE [LARGE SCALE GENOMIC DNA]</scope>
    <source>
        <strain evidence="4 5">BSs20135</strain>
    </source>
</reference>
<dbReference type="GO" id="GO:0071949">
    <property type="term" value="F:FAD binding"/>
    <property type="evidence" value="ECO:0007669"/>
    <property type="project" value="InterPro"/>
</dbReference>
<dbReference type="InterPro" id="IPR016171">
    <property type="entry name" value="Vanillyl_alc_oxidase_C-sub2"/>
</dbReference>
<dbReference type="InterPro" id="IPR016167">
    <property type="entry name" value="FAD-bd_PCMH_sub1"/>
</dbReference>
<dbReference type="GO" id="GO:0016020">
    <property type="term" value="C:membrane"/>
    <property type="evidence" value="ECO:0007669"/>
    <property type="project" value="InterPro"/>
</dbReference>
<evidence type="ECO:0000256" key="1">
    <source>
        <dbReference type="ARBA" id="ARBA00022827"/>
    </source>
</evidence>
<dbReference type="Gene3D" id="1.10.45.10">
    <property type="entry name" value="Vanillyl-alcohol Oxidase, Chain A, domain 4"/>
    <property type="match status" value="1"/>
</dbReference>
<dbReference type="Pfam" id="PF01565">
    <property type="entry name" value="FAD_binding_4"/>
    <property type="match status" value="1"/>
</dbReference>
<evidence type="ECO:0000313" key="4">
    <source>
        <dbReference type="EMBL" id="GAC21689.1"/>
    </source>
</evidence>
<evidence type="ECO:0000259" key="3">
    <source>
        <dbReference type="PROSITE" id="PS51387"/>
    </source>
</evidence>
<dbReference type="OrthoDB" id="9800184at2"/>
<gene>
    <name evidence="4" type="ORF">GARC_4751</name>
</gene>
<dbReference type="Gene3D" id="3.30.43.10">
    <property type="entry name" value="Uridine Diphospho-n-acetylenolpyruvylglucosamine Reductase, domain 2"/>
    <property type="match status" value="1"/>
</dbReference>
<dbReference type="PROSITE" id="PS51257">
    <property type="entry name" value="PROKAR_LIPOPROTEIN"/>
    <property type="match status" value="1"/>
</dbReference>
<dbReference type="PANTHER" id="PTHR43762">
    <property type="entry name" value="L-GULONOLACTONE OXIDASE"/>
    <property type="match status" value="1"/>
</dbReference>
<evidence type="ECO:0000256" key="2">
    <source>
        <dbReference type="ARBA" id="ARBA00023002"/>
    </source>
</evidence>
<keyword evidence="5" id="KW-1185">Reference proteome</keyword>
<protein>
    <recommendedName>
        <fullName evidence="3">FAD-binding PCMH-type domain-containing protein</fullName>
    </recommendedName>
</protein>
<dbReference type="PIRSF" id="PIRSF000136">
    <property type="entry name" value="LGO_GLO"/>
    <property type="match status" value="1"/>
</dbReference>
<dbReference type="Gene3D" id="3.30.465.10">
    <property type="match status" value="1"/>
</dbReference>
<dbReference type="PANTHER" id="PTHR43762:SF1">
    <property type="entry name" value="D-ARABINONO-1,4-LACTONE OXIDASE"/>
    <property type="match status" value="1"/>
</dbReference>
<dbReference type="eggNOG" id="COG0277">
    <property type="taxonomic scope" value="Bacteria"/>
</dbReference>
<keyword evidence="2" id="KW-0560">Oxidoreductase</keyword>
<keyword evidence="1" id="KW-0274">FAD</keyword>
<dbReference type="Pfam" id="PF04030">
    <property type="entry name" value="ALO"/>
    <property type="match status" value="1"/>
</dbReference>
<dbReference type="STRING" id="493475.GARC_4751"/>